<feature type="domain" description="Endonuclease/exonuclease/phosphatase" evidence="12">
    <location>
        <begin position="119"/>
        <end position="374"/>
    </location>
</feature>
<evidence type="ECO:0000256" key="6">
    <source>
        <dbReference type="ARBA" id="ARBA00022763"/>
    </source>
</evidence>
<evidence type="ECO:0000256" key="11">
    <source>
        <dbReference type="SAM" id="MobiDB-lite"/>
    </source>
</evidence>
<accession>A0A921S060</accession>
<dbReference type="AlphaFoldDB" id="A0A921S060"/>
<evidence type="ECO:0000313" key="14">
    <source>
        <dbReference type="Proteomes" id="UP000807115"/>
    </source>
</evidence>
<keyword evidence="8" id="KW-0460">Magnesium</keyword>
<evidence type="ECO:0000313" key="13">
    <source>
        <dbReference type="EMBL" id="KAG0548820.1"/>
    </source>
</evidence>
<evidence type="ECO:0000256" key="8">
    <source>
        <dbReference type="ARBA" id="ARBA00022842"/>
    </source>
</evidence>
<evidence type="ECO:0000256" key="10">
    <source>
        <dbReference type="ARBA" id="ARBA00023242"/>
    </source>
</evidence>
<dbReference type="FunFam" id="3.60.10.10:FF:000058">
    <property type="entry name" value="Tyrosyl-DNA phosphodiesterase 2"/>
    <property type="match status" value="1"/>
</dbReference>
<evidence type="ECO:0000256" key="3">
    <source>
        <dbReference type="ARBA" id="ARBA00004322"/>
    </source>
</evidence>
<comment type="cofactor">
    <cofactor evidence="1">
        <name>Mn(2+)</name>
        <dbReference type="ChEBI" id="CHEBI:29035"/>
    </cofactor>
</comment>
<dbReference type="GO" id="GO:0016787">
    <property type="term" value="F:hydrolase activity"/>
    <property type="evidence" value="ECO:0007669"/>
    <property type="project" value="UniProtKB-KW"/>
</dbReference>
<dbReference type="InterPro" id="IPR036691">
    <property type="entry name" value="Endo/exonu/phosph_ase_sf"/>
</dbReference>
<evidence type="ECO:0000256" key="7">
    <source>
        <dbReference type="ARBA" id="ARBA00022801"/>
    </source>
</evidence>
<dbReference type="GO" id="GO:0004518">
    <property type="term" value="F:nuclease activity"/>
    <property type="evidence" value="ECO:0007669"/>
    <property type="project" value="UniProtKB-KW"/>
</dbReference>
<dbReference type="Pfam" id="PF03372">
    <property type="entry name" value="Exo_endo_phos"/>
    <property type="match status" value="1"/>
</dbReference>
<comment type="caution">
    <text evidence="13">The sequence shown here is derived from an EMBL/GenBank/DDBJ whole genome shotgun (WGS) entry which is preliminary data.</text>
</comment>
<keyword evidence="6" id="KW-0227">DNA damage</keyword>
<proteinExistence type="predicted"/>
<comment type="subcellular location">
    <subcellularLocation>
        <location evidence="3">Nucleus</location>
        <location evidence="3">PML body</location>
    </subcellularLocation>
</comment>
<reference evidence="13" key="2">
    <citation type="submission" date="2020-10" db="EMBL/GenBank/DDBJ databases">
        <authorList>
            <person name="Cooper E.A."/>
            <person name="Brenton Z.W."/>
            <person name="Flinn B.S."/>
            <person name="Jenkins J."/>
            <person name="Shu S."/>
            <person name="Flowers D."/>
            <person name="Luo F."/>
            <person name="Wang Y."/>
            <person name="Xia P."/>
            <person name="Barry K."/>
            <person name="Daum C."/>
            <person name="Lipzen A."/>
            <person name="Yoshinaga Y."/>
            <person name="Schmutz J."/>
            <person name="Saski C."/>
            <person name="Vermerris W."/>
            <person name="Kresovich S."/>
        </authorList>
    </citation>
    <scope>NUCLEOTIDE SEQUENCE</scope>
</reference>
<dbReference type="Proteomes" id="UP000807115">
    <property type="component" value="Chromosome 1"/>
</dbReference>
<evidence type="ECO:0000256" key="9">
    <source>
        <dbReference type="ARBA" id="ARBA00023204"/>
    </source>
</evidence>
<dbReference type="CDD" id="cd09080">
    <property type="entry name" value="TDP2"/>
    <property type="match status" value="1"/>
</dbReference>
<keyword evidence="5" id="KW-0479">Metal-binding</keyword>
<dbReference type="Gene3D" id="3.60.10.10">
    <property type="entry name" value="Endonuclease/exonuclease/phosphatase"/>
    <property type="match status" value="1"/>
</dbReference>
<protein>
    <recommendedName>
        <fullName evidence="12">Endonuclease/exonuclease/phosphatase domain-containing protein</fullName>
    </recommendedName>
</protein>
<dbReference type="EMBL" id="CM027680">
    <property type="protein sequence ID" value="KAG0548820.1"/>
    <property type="molecule type" value="Genomic_DNA"/>
</dbReference>
<organism evidence="13 14">
    <name type="scientific">Sorghum bicolor</name>
    <name type="common">Sorghum</name>
    <name type="synonym">Sorghum vulgare</name>
    <dbReference type="NCBI Taxonomy" id="4558"/>
    <lineage>
        <taxon>Eukaryota</taxon>
        <taxon>Viridiplantae</taxon>
        <taxon>Streptophyta</taxon>
        <taxon>Embryophyta</taxon>
        <taxon>Tracheophyta</taxon>
        <taxon>Spermatophyta</taxon>
        <taxon>Magnoliopsida</taxon>
        <taxon>Liliopsida</taxon>
        <taxon>Poales</taxon>
        <taxon>Poaceae</taxon>
        <taxon>PACMAD clade</taxon>
        <taxon>Panicoideae</taxon>
        <taxon>Andropogonodae</taxon>
        <taxon>Andropogoneae</taxon>
        <taxon>Sorghinae</taxon>
        <taxon>Sorghum</taxon>
    </lineage>
</organism>
<dbReference type="InterPro" id="IPR051547">
    <property type="entry name" value="TDP2-like"/>
</dbReference>
<reference evidence="13" key="1">
    <citation type="journal article" date="2019" name="BMC Genomics">
        <title>A new reference genome for Sorghum bicolor reveals high levels of sequence similarity between sweet and grain genotypes: implications for the genetics of sugar metabolism.</title>
        <authorList>
            <person name="Cooper E.A."/>
            <person name="Brenton Z.W."/>
            <person name="Flinn B.S."/>
            <person name="Jenkins J."/>
            <person name="Shu S."/>
            <person name="Flowers D."/>
            <person name="Luo F."/>
            <person name="Wang Y."/>
            <person name="Xia P."/>
            <person name="Barry K."/>
            <person name="Daum C."/>
            <person name="Lipzen A."/>
            <person name="Yoshinaga Y."/>
            <person name="Schmutz J."/>
            <person name="Saski C."/>
            <person name="Vermerris W."/>
            <person name="Kresovich S."/>
        </authorList>
    </citation>
    <scope>NUCLEOTIDE SEQUENCE</scope>
</reference>
<evidence type="ECO:0000256" key="4">
    <source>
        <dbReference type="ARBA" id="ARBA00022722"/>
    </source>
</evidence>
<evidence type="ECO:0000256" key="2">
    <source>
        <dbReference type="ARBA" id="ARBA00001946"/>
    </source>
</evidence>
<sequence length="384" mass="43291">MTFSLLRSFNALKPSSHILLPLPRTVKSTYRAMSSATNLRLLSWDCADDPLDFGAFAGAAFLPLQRRTAKRTRAVSPEAVQARAVGERLGGAAEGEEKARAAKKGNSSNHSDKKTVKIMTYNVWFREELELIRRMNAIGDLIQHHSPDLICFQEVTPNIYLLFEKSDWWQAYKCSLPHEVAMQRPYYSMQMSKLAVKSFDRKPFYNSKMGRELCIADVIVGGLTKLVVATSHFESPSPGPPTWDQMFSKERVGQANESVRTLGAFRNVIFCGDTNWDDKGDGPFPLPDGWIDAWDELKPGENGWTYDTKANVMLSGNRKLQKRLDRFVCKLSDFKVNSIEMIGEEVIPGVTYVKEKKVRQEIHQLVLPVLPSDHFGLVLTISSV</sequence>
<evidence type="ECO:0000256" key="5">
    <source>
        <dbReference type="ARBA" id="ARBA00022723"/>
    </source>
</evidence>
<evidence type="ECO:0000256" key="1">
    <source>
        <dbReference type="ARBA" id="ARBA00001936"/>
    </source>
</evidence>
<dbReference type="PANTHER" id="PTHR15822">
    <property type="entry name" value="TRAF AND TNF RECEPTOR-ASSOCIATED PROTEIN"/>
    <property type="match status" value="1"/>
</dbReference>
<keyword evidence="10" id="KW-0539">Nucleus</keyword>
<name>A0A921S060_SORBI</name>
<evidence type="ECO:0000259" key="12">
    <source>
        <dbReference type="Pfam" id="PF03372"/>
    </source>
</evidence>
<dbReference type="GO" id="GO:0046872">
    <property type="term" value="F:metal ion binding"/>
    <property type="evidence" value="ECO:0007669"/>
    <property type="project" value="UniProtKB-KW"/>
</dbReference>
<dbReference type="GO" id="GO:0006281">
    <property type="term" value="P:DNA repair"/>
    <property type="evidence" value="ECO:0007669"/>
    <property type="project" value="UniProtKB-KW"/>
</dbReference>
<comment type="cofactor">
    <cofactor evidence="2">
        <name>Mg(2+)</name>
        <dbReference type="ChEBI" id="CHEBI:18420"/>
    </cofactor>
</comment>
<keyword evidence="9" id="KW-0234">DNA repair</keyword>
<dbReference type="InterPro" id="IPR005135">
    <property type="entry name" value="Endo/exonuclease/phosphatase"/>
</dbReference>
<keyword evidence="4" id="KW-0540">Nuclease</keyword>
<gene>
    <name evidence="13" type="ORF">BDA96_01G200500</name>
</gene>
<keyword evidence="7" id="KW-0378">Hydrolase</keyword>
<dbReference type="PANTHER" id="PTHR15822:SF4">
    <property type="entry name" value="TYROSYL-DNA PHOSPHODIESTERASE 2"/>
    <property type="match status" value="1"/>
</dbReference>
<dbReference type="SUPFAM" id="SSF56219">
    <property type="entry name" value="DNase I-like"/>
    <property type="match status" value="1"/>
</dbReference>
<feature type="region of interest" description="Disordered" evidence="11">
    <location>
        <begin position="91"/>
        <end position="111"/>
    </location>
</feature>